<dbReference type="GO" id="GO:0006303">
    <property type="term" value="P:double-strand break repair via nonhomologous end joining"/>
    <property type="evidence" value="ECO:0007669"/>
    <property type="project" value="TreeGrafter"/>
</dbReference>
<name>A0AA88WVZ2_9ASTE</name>
<dbReference type="GO" id="GO:0003690">
    <property type="term" value="F:double-stranded DNA binding"/>
    <property type="evidence" value="ECO:0007669"/>
    <property type="project" value="TreeGrafter"/>
</dbReference>
<reference evidence="2" key="1">
    <citation type="submission" date="2022-12" db="EMBL/GenBank/DDBJ databases">
        <title>Draft genome assemblies for two species of Escallonia (Escalloniales).</title>
        <authorList>
            <person name="Chanderbali A."/>
            <person name="Dervinis C."/>
            <person name="Anghel I."/>
            <person name="Soltis D."/>
            <person name="Soltis P."/>
            <person name="Zapata F."/>
        </authorList>
    </citation>
    <scope>NUCLEOTIDE SEQUENCE</scope>
    <source>
        <strain evidence="2">UCBG64.0493</strain>
        <tissue evidence="2">Leaf</tissue>
    </source>
</reference>
<dbReference type="AlphaFoldDB" id="A0AA88WVZ2"/>
<evidence type="ECO:0000259" key="1">
    <source>
        <dbReference type="Pfam" id="PF03731"/>
    </source>
</evidence>
<dbReference type="Proteomes" id="UP001188597">
    <property type="component" value="Unassembled WGS sequence"/>
</dbReference>
<organism evidence="2 3">
    <name type="scientific">Escallonia herrerae</name>
    <dbReference type="NCBI Taxonomy" id="1293975"/>
    <lineage>
        <taxon>Eukaryota</taxon>
        <taxon>Viridiplantae</taxon>
        <taxon>Streptophyta</taxon>
        <taxon>Embryophyta</taxon>
        <taxon>Tracheophyta</taxon>
        <taxon>Spermatophyta</taxon>
        <taxon>Magnoliopsida</taxon>
        <taxon>eudicotyledons</taxon>
        <taxon>Gunneridae</taxon>
        <taxon>Pentapetalae</taxon>
        <taxon>asterids</taxon>
        <taxon>campanulids</taxon>
        <taxon>Escalloniales</taxon>
        <taxon>Escalloniaceae</taxon>
        <taxon>Escallonia</taxon>
    </lineage>
</organism>
<gene>
    <name evidence="2" type="ORF">RJ639_033554</name>
</gene>
<sequence length="64" mass="7085">MARNKLIYGKYDEVGVVLFGTEETNNELTNEVGGYEHVAVLQHIKVVDADLIKALEKLPRGTAN</sequence>
<dbReference type="PANTHER" id="PTHR12604:SF4">
    <property type="entry name" value="X-RAY REPAIR CROSS-COMPLEMENTING PROTEIN 5"/>
    <property type="match status" value="1"/>
</dbReference>
<keyword evidence="3" id="KW-1185">Reference proteome</keyword>
<evidence type="ECO:0000313" key="2">
    <source>
        <dbReference type="EMBL" id="KAK3033919.1"/>
    </source>
</evidence>
<protein>
    <recommendedName>
        <fullName evidence="1">Ku70/Ku80 N-terminal alpha/beta domain-containing protein</fullName>
    </recommendedName>
</protein>
<dbReference type="Pfam" id="PF03731">
    <property type="entry name" value="Ku_N"/>
    <property type="match status" value="1"/>
</dbReference>
<feature type="non-terminal residue" evidence="2">
    <location>
        <position position="64"/>
    </location>
</feature>
<dbReference type="InterPro" id="IPR036465">
    <property type="entry name" value="vWFA_dom_sf"/>
</dbReference>
<dbReference type="InterPro" id="IPR005161">
    <property type="entry name" value="Ku_N"/>
</dbReference>
<feature type="domain" description="Ku70/Ku80 N-terminal alpha/beta" evidence="1">
    <location>
        <begin position="4"/>
        <end position="57"/>
    </location>
</feature>
<dbReference type="GO" id="GO:0043564">
    <property type="term" value="C:Ku70:Ku80 complex"/>
    <property type="evidence" value="ECO:0007669"/>
    <property type="project" value="TreeGrafter"/>
</dbReference>
<dbReference type="PANTHER" id="PTHR12604">
    <property type="entry name" value="KU AUTOANTIGEN DNA HELICASE"/>
    <property type="match status" value="1"/>
</dbReference>
<dbReference type="Gene3D" id="3.40.50.410">
    <property type="entry name" value="von Willebrand factor, type A domain"/>
    <property type="match status" value="1"/>
</dbReference>
<comment type="caution">
    <text evidence="2">The sequence shown here is derived from an EMBL/GenBank/DDBJ whole genome shotgun (WGS) entry which is preliminary data.</text>
</comment>
<dbReference type="GO" id="GO:0042162">
    <property type="term" value="F:telomeric DNA binding"/>
    <property type="evidence" value="ECO:0007669"/>
    <property type="project" value="TreeGrafter"/>
</dbReference>
<dbReference type="GO" id="GO:0000723">
    <property type="term" value="P:telomere maintenance"/>
    <property type="evidence" value="ECO:0007669"/>
    <property type="project" value="TreeGrafter"/>
</dbReference>
<accession>A0AA88WVZ2</accession>
<evidence type="ECO:0000313" key="3">
    <source>
        <dbReference type="Proteomes" id="UP001188597"/>
    </source>
</evidence>
<dbReference type="EMBL" id="JAVXUP010000219">
    <property type="protein sequence ID" value="KAK3033919.1"/>
    <property type="molecule type" value="Genomic_DNA"/>
</dbReference>
<proteinExistence type="predicted"/>
<dbReference type="SUPFAM" id="SSF53300">
    <property type="entry name" value="vWA-like"/>
    <property type="match status" value="1"/>
</dbReference>